<reference evidence="3" key="1">
    <citation type="submission" date="2017-02" db="UniProtKB">
        <authorList>
            <consortium name="WormBaseParasite"/>
        </authorList>
    </citation>
    <scope>IDENTIFICATION</scope>
</reference>
<protein>
    <submittedName>
        <fullName evidence="1 3">Uncharacterized protein</fullName>
    </submittedName>
</protein>
<evidence type="ECO:0000313" key="3">
    <source>
        <dbReference type="WBParaSite" id="BTMF_0000407901-mRNA-1"/>
    </source>
</evidence>
<dbReference type="WBParaSite" id="BTMF_0000407901-mRNA-1">
    <property type="protein sequence ID" value="BTMF_0000407901-mRNA-1"/>
    <property type="gene ID" value="BTMF_0000407901"/>
</dbReference>
<organism evidence="3">
    <name type="scientific">Brugia timori</name>
    <dbReference type="NCBI Taxonomy" id="42155"/>
    <lineage>
        <taxon>Eukaryota</taxon>
        <taxon>Metazoa</taxon>
        <taxon>Ecdysozoa</taxon>
        <taxon>Nematoda</taxon>
        <taxon>Chromadorea</taxon>
        <taxon>Rhabditida</taxon>
        <taxon>Spirurina</taxon>
        <taxon>Spiruromorpha</taxon>
        <taxon>Filarioidea</taxon>
        <taxon>Onchocercidae</taxon>
        <taxon>Brugia</taxon>
    </lineage>
</organism>
<dbReference type="Proteomes" id="UP000280834">
    <property type="component" value="Unassembled WGS sequence"/>
</dbReference>
<proteinExistence type="predicted"/>
<reference evidence="1 2" key="2">
    <citation type="submission" date="2018-11" db="EMBL/GenBank/DDBJ databases">
        <authorList>
            <consortium name="Pathogen Informatics"/>
        </authorList>
    </citation>
    <scope>NUCLEOTIDE SEQUENCE [LARGE SCALE GENOMIC DNA]</scope>
</reference>
<name>A0A0R3QCJ9_9BILA</name>
<gene>
    <name evidence="1" type="ORF">BTMF_LOCUS3382</name>
</gene>
<evidence type="ECO:0000313" key="2">
    <source>
        <dbReference type="Proteomes" id="UP000280834"/>
    </source>
</evidence>
<dbReference type="AlphaFoldDB" id="A0A0R3QCJ9"/>
<keyword evidence="2" id="KW-1185">Reference proteome</keyword>
<accession>A0A0R3QCJ9</accession>
<sequence length="45" mass="5301">MSHVPLVSSYYNIPVDGYYVSRRRRPPSNCYRLLCCCLRDVSFTL</sequence>
<dbReference type="EMBL" id="UZAG01003035">
    <property type="protein sequence ID" value="VDO14668.1"/>
    <property type="molecule type" value="Genomic_DNA"/>
</dbReference>
<evidence type="ECO:0000313" key="1">
    <source>
        <dbReference type="EMBL" id="VDO14668.1"/>
    </source>
</evidence>